<feature type="signal peptide" evidence="8">
    <location>
        <begin position="1"/>
        <end position="26"/>
    </location>
</feature>
<dbReference type="EMBL" id="JAAMPC010000005">
    <property type="protein sequence ID" value="KAG2311274.1"/>
    <property type="molecule type" value="Genomic_DNA"/>
</dbReference>
<evidence type="ECO:0000256" key="1">
    <source>
        <dbReference type="ARBA" id="ARBA00000382"/>
    </source>
</evidence>
<evidence type="ECO:0000256" key="4">
    <source>
        <dbReference type="ARBA" id="ARBA00022801"/>
    </source>
</evidence>
<gene>
    <name evidence="9" type="ORF">Bca52824_022831</name>
</gene>
<comment type="catalytic activity">
    <reaction evidence="1">
        <text>Hydrolysis of (1-&gt;3)-beta-D-glucosidic linkages in (1-&gt;3)-beta-D-glucans.</text>
        <dbReference type="EC" id="3.2.1.39"/>
    </reaction>
</comment>
<dbReference type="InterPro" id="IPR044965">
    <property type="entry name" value="Glyco_hydro_17_plant"/>
</dbReference>
<dbReference type="SUPFAM" id="SSF51445">
    <property type="entry name" value="(Trans)glycosidases"/>
    <property type="match status" value="1"/>
</dbReference>
<dbReference type="Proteomes" id="UP000886595">
    <property type="component" value="Unassembled WGS sequence"/>
</dbReference>
<dbReference type="EC" id="3.2.1.39" evidence="3"/>
<dbReference type="FunFam" id="3.20.20.80:FF:000010">
    <property type="entry name" value="glucan endo-1,3-beta-glucosidase, basic"/>
    <property type="match status" value="1"/>
</dbReference>
<protein>
    <recommendedName>
        <fullName evidence="3">glucan endo-1,3-beta-D-glucosidase</fullName>
        <ecNumber evidence="3">3.2.1.39</ecNumber>
    </recommendedName>
</protein>
<proteinExistence type="inferred from homology"/>
<evidence type="ECO:0000256" key="8">
    <source>
        <dbReference type="SAM" id="SignalP"/>
    </source>
</evidence>
<sequence length="340" mass="37048">MNCLKKTFLFLLSCTAILLSNSIVAATNVGLNYGLLGDNLPPPPQVINLYKSIGINKVRIFDPNVEVLNALRGHQDISVTVGVKDQDLAALAASEEAVKSWFTTNIESYLADVNITFITVGNEVIPGPIGPQVLPVMTSLTNLVKSRNLPIFISTVVSMANLGQSYPPSAGTFTSQAREQLTPVLKFLSQTNTPILVNIYPYFPYASDPVNIHLDYAISKSETVVVQDGSLGYSNLFDAMFDAFLWAMEKEGVKDLPMVVSETGWPSAGNGEFTTTDIAGTYNGNFVKHIESGKGTPKRPNCSIDGYLFATFNENLKPAGTEQHFGLYEPTDMKPVYKLF</sequence>
<dbReference type="AlphaFoldDB" id="A0A8X8ARV1"/>
<reference evidence="9 10" key="1">
    <citation type="submission" date="2020-02" db="EMBL/GenBank/DDBJ databases">
        <authorList>
            <person name="Ma Q."/>
            <person name="Huang Y."/>
            <person name="Song X."/>
            <person name="Pei D."/>
        </authorList>
    </citation>
    <scope>NUCLEOTIDE SEQUENCE [LARGE SCALE GENOMIC DNA]</scope>
    <source>
        <strain evidence="9">Sxm20200214</strain>
        <tissue evidence="9">Leaf</tissue>
    </source>
</reference>
<dbReference type="InterPro" id="IPR017853">
    <property type="entry name" value="GH"/>
</dbReference>
<keyword evidence="8" id="KW-0732">Signal</keyword>
<organism evidence="9 10">
    <name type="scientific">Brassica carinata</name>
    <name type="common">Ethiopian mustard</name>
    <name type="synonym">Abyssinian cabbage</name>
    <dbReference type="NCBI Taxonomy" id="52824"/>
    <lineage>
        <taxon>Eukaryota</taxon>
        <taxon>Viridiplantae</taxon>
        <taxon>Streptophyta</taxon>
        <taxon>Embryophyta</taxon>
        <taxon>Tracheophyta</taxon>
        <taxon>Spermatophyta</taxon>
        <taxon>Magnoliopsida</taxon>
        <taxon>eudicotyledons</taxon>
        <taxon>Gunneridae</taxon>
        <taxon>Pentapetalae</taxon>
        <taxon>rosids</taxon>
        <taxon>malvids</taxon>
        <taxon>Brassicales</taxon>
        <taxon>Brassicaceae</taxon>
        <taxon>Brassiceae</taxon>
        <taxon>Brassica</taxon>
    </lineage>
</organism>
<evidence type="ECO:0000256" key="2">
    <source>
        <dbReference type="ARBA" id="ARBA00008773"/>
    </source>
</evidence>
<evidence type="ECO:0000313" key="10">
    <source>
        <dbReference type="Proteomes" id="UP000886595"/>
    </source>
</evidence>
<evidence type="ECO:0000256" key="3">
    <source>
        <dbReference type="ARBA" id="ARBA00012780"/>
    </source>
</evidence>
<dbReference type="OrthoDB" id="941679at2759"/>
<dbReference type="PROSITE" id="PS00587">
    <property type="entry name" value="GLYCOSYL_HYDROL_F17"/>
    <property type="match status" value="1"/>
</dbReference>
<keyword evidence="4 7" id="KW-0378">Hydrolase</keyword>
<feature type="chain" id="PRO_5036483846" description="glucan endo-1,3-beta-D-glucosidase" evidence="8">
    <location>
        <begin position="27"/>
        <end position="340"/>
    </location>
</feature>
<comment type="caution">
    <text evidence="9">The sequence shown here is derived from an EMBL/GenBank/DDBJ whole genome shotgun (WGS) entry which is preliminary data.</text>
</comment>
<dbReference type="GO" id="GO:0042973">
    <property type="term" value="F:glucan endo-1,3-beta-D-glucosidase activity"/>
    <property type="evidence" value="ECO:0007669"/>
    <property type="project" value="UniProtKB-EC"/>
</dbReference>
<keyword evidence="5 7" id="KW-0326">Glycosidase</keyword>
<keyword evidence="10" id="KW-1185">Reference proteome</keyword>
<comment type="similarity">
    <text evidence="2 6">Belongs to the glycosyl hydrolase 17 family.</text>
</comment>
<evidence type="ECO:0000313" key="9">
    <source>
        <dbReference type="EMBL" id="KAG2311274.1"/>
    </source>
</evidence>
<evidence type="ECO:0000256" key="7">
    <source>
        <dbReference type="RuleBase" id="RU004336"/>
    </source>
</evidence>
<name>A0A8X8ARV1_BRACI</name>
<evidence type="ECO:0000256" key="5">
    <source>
        <dbReference type="ARBA" id="ARBA00023295"/>
    </source>
</evidence>
<dbReference type="Pfam" id="PF00332">
    <property type="entry name" value="Glyco_hydro_17"/>
    <property type="match status" value="1"/>
</dbReference>
<evidence type="ECO:0000256" key="6">
    <source>
        <dbReference type="RuleBase" id="RU004335"/>
    </source>
</evidence>
<dbReference type="PANTHER" id="PTHR32227">
    <property type="entry name" value="GLUCAN ENDO-1,3-BETA-GLUCOSIDASE BG1-RELATED-RELATED"/>
    <property type="match status" value="1"/>
</dbReference>
<dbReference type="GO" id="GO:0005975">
    <property type="term" value="P:carbohydrate metabolic process"/>
    <property type="evidence" value="ECO:0007669"/>
    <property type="project" value="InterPro"/>
</dbReference>
<dbReference type="InterPro" id="IPR000490">
    <property type="entry name" value="Glyco_hydro_17"/>
</dbReference>
<accession>A0A8X8ARV1</accession>
<dbReference type="Gene3D" id="3.20.20.80">
    <property type="entry name" value="Glycosidases"/>
    <property type="match status" value="1"/>
</dbReference>